<dbReference type="OrthoDB" id="268835at2"/>
<dbReference type="HOGENOM" id="CLU_066458_2_3_6"/>
<evidence type="ECO:0000256" key="3">
    <source>
        <dbReference type="ARBA" id="ARBA00022691"/>
    </source>
</evidence>
<protein>
    <recommendedName>
        <fullName evidence="1">tRNA-uridine aminocarboxypropyltransferase</fullName>
        <ecNumber evidence="1">2.5.1.25</ecNumber>
    </recommendedName>
</protein>
<dbReference type="InterPro" id="IPR005636">
    <property type="entry name" value="DTW"/>
</dbReference>
<feature type="domain" description="DTW" evidence="6">
    <location>
        <begin position="1"/>
        <end position="197"/>
    </location>
</feature>
<evidence type="ECO:0000313" key="7">
    <source>
        <dbReference type="EMBL" id="CED71865.1"/>
    </source>
</evidence>
<dbReference type="Pfam" id="PF03942">
    <property type="entry name" value="DTW"/>
    <property type="match status" value="1"/>
</dbReference>
<evidence type="ECO:0000259" key="6">
    <source>
        <dbReference type="SMART" id="SM01144"/>
    </source>
</evidence>
<keyword evidence="2" id="KW-0808">Transferase</keyword>
<dbReference type="PATRIC" id="fig|80852.17.peg.1859"/>
<dbReference type="STRING" id="80852.AWOD_I_1800"/>
<evidence type="ECO:0000256" key="2">
    <source>
        <dbReference type="ARBA" id="ARBA00022679"/>
    </source>
</evidence>
<gene>
    <name evidence="7" type="ORF">AWOD_I_1800</name>
</gene>
<dbReference type="GO" id="GO:0008033">
    <property type="term" value="P:tRNA processing"/>
    <property type="evidence" value="ECO:0007669"/>
    <property type="project" value="UniProtKB-KW"/>
</dbReference>
<dbReference type="SMART" id="SM01144">
    <property type="entry name" value="DTW"/>
    <property type="match status" value="1"/>
</dbReference>
<keyword evidence="4" id="KW-0819">tRNA processing</keyword>
<dbReference type="EMBL" id="LN554846">
    <property type="protein sequence ID" value="CED71865.1"/>
    <property type="molecule type" value="Genomic_DNA"/>
</dbReference>
<evidence type="ECO:0000313" key="8">
    <source>
        <dbReference type="Proteomes" id="UP000032427"/>
    </source>
</evidence>
<proteinExistence type="inferred from homology"/>
<dbReference type="AlphaFoldDB" id="A0A090ITZ5"/>
<dbReference type="PANTHER" id="PTHR21392:SF0">
    <property type="entry name" value="TRNA-URIDINE AMINOCARBOXYPROPYLTRANSFERASE 2"/>
    <property type="match status" value="1"/>
</dbReference>
<dbReference type="Proteomes" id="UP000032427">
    <property type="component" value="Chromosome 1"/>
</dbReference>
<dbReference type="InterPro" id="IPR039262">
    <property type="entry name" value="DTWD2/TAPT"/>
</dbReference>
<dbReference type="GeneID" id="28541375"/>
<keyword evidence="8" id="KW-1185">Reference proteome</keyword>
<reference evidence="8" key="1">
    <citation type="submission" date="2014-09" db="EMBL/GenBank/DDBJ databases">
        <authorList>
            <person name="Hjerde E."/>
        </authorList>
    </citation>
    <scope>NUCLEOTIDE SEQUENCE [LARGE SCALE GENOMIC DNA]</scope>
    <source>
        <strain evidence="8">06/09/139</strain>
    </source>
</reference>
<accession>A0A090ITZ5</accession>
<evidence type="ECO:0000256" key="5">
    <source>
        <dbReference type="ARBA" id="ARBA00034489"/>
    </source>
</evidence>
<dbReference type="PANTHER" id="PTHR21392">
    <property type="entry name" value="TRNA-URIDINE AMINOCARBOXYPROPYLTRANSFERASE 2"/>
    <property type="match status" value="1"/>
</dbReference>
<evidence type="ECO:0000256" key="4">
    <source>
        <dbReference type="ARBA" id="ARBA00022694"/>
    </source>
</evidence>
<evidence type="ECO:0000256" key="1">
    <source>
        <dbReference type="ARBA" id="ARBA00012386"/>
    </source>
</evidence>
<comment type="similarity">
    <text evidence="5">Belongs to the TDD superfamily. DTWD2 family.</text>
</comment>
<name>A0A090ITZ5_9GAMM</name>
<organism evidence="7 8">
    <name type="scientific">Aliivibrio wodanis</name>
    <dbReference type="NCBI Taxonomy" id="80852"/>
    <lineage>
        <taxon>Bacteria</taxon>
        <taxon>Pseudomonadati</taxon>
        <taxon>Pseudomonadota</taxon>
        <taxon>Gammaproteobacteria</taxon>
        <taxon>Vibrionales</taxon>
        <taxon>Vibrionaceae</taxon>
        <taxon>Aliivibrio</taxon>
    </lineage>
</organism>
<dbReference type="KEGG" id="awd:AWOD_I_1800"/>
<sequence length="208" mass="23720">MIRFCLQCLKTKKACICEWITPISTKIELIILQHPTEAKRPLGTAKILSLSLANCRTFIGENFSEHTELNQLLADDNYQHKVLFLDSTSQVISSSSHDSVKNQRVILLDGTWKKAYKMWQLSTNLHSLPKVHLNTELSGNYRVRKAPKDNALSTAEAGYHVLNQLDNESTVTEESDKFSSILTAFDNMIEFHISQMPEGVYQKNYRSE</sequence>
<dbReference type="GO" id="GO:0016432">
    <property type="term" value="F:tRNA-uridine aminocarboxypropyltransferase activity"/>
    <property type="evidence" value="ECO:0007669"/>
    <property type="project" value="UniProtKB-EC"/>
</dbReference>
<dbReference type="EC" id="2.5.1.25" evidence="1"/>
<keyword evidence="3" id="KW-0949">S-adenosyl-L-methionine</keyword>